<dbReference type="OMA" id="THFFSKG"/>
<evidence type="ECO:0000256" key="3">
    <source>
        <dbReference type="ARBA" id="ARBA00022448"/>
    </source>
</evidence>
<keyword evidence="8 10" id="KW-1133">Transmembrane helix</keyword>
<organism evidence="12 13">
    <name type="scientific">Ricinus communis</name>
    <name type="common">Castor bean</name>
    <dbReference type="NCBI Taxonomy" id="3988"/>
    <lineage>
        <taxon>Eukaryota</taxon>
        <taxon>Viridiplantae</taxon>
        <taxon>Streptophyta</taxon>
        <taxon>Embryophyta</taxon>
        <taxon>Tracheophyta</taxon>
        <taxon>Spermatophyta</taxon>
        <taxon>Magnoliopsida</taxon>
        <taxon>eudicotyledons</taxon>
        <taxon>Gunneridae</taxon>
        <taxon>Pentapetalae</taxon>
        <taxon>rosids</taxon>
        <taxon>fabids</taxon>
        <taxon>Malpighiales</taxon>
        <taxon>Euphorbiaceae</taxon>
        <taxon>Acalyphoideae</taxon>
        <taxon>Acalypheae</taxon>
        <taxon>Ricinus</taxon>
    </lineage>
</organism>
<dbReference type="KEGG" id="rcu:8269174"/>
<gene>
    <name evidence="12" type="ORF">RCOM_1504880</name>
</gene>
<feature type="transmembrane region" description="Helical" evidence="10">
    <location>
        <begin position="70"/>
        <end position="93"/>
    </location>
</feature>
<dbReference type="eggNOG" id="KOG1623">
    <property type="taxonomic scope" value="Eukaryota"/>
</dbReference>
<dbReference type="EMBL" id="EQ973773">
    <property type="protein sequence ID" value="EEF51727.1"/>
    <property type="molecule type" value="Genomic_DNA"/>
</dbReference>
<evidence type="ECO:0000256" key="9">
    <source>
        <dbReference type="ARBA" id="ARBA00023136"/>
    </source>
</evidence>
<dbReference type="PANTHER" id="PTHR10791:SF115">
    <property type="entry name" value="BIDIRECTIONAL SUGAR TRANSPORTER SWEET"/>
    <property type="match status" value="1"/>
</dbReference>
<dbReference type="Pfam" id="PF03083">
    <property type="entry name" value="MtN3_slv"/>
    <property type="match status" value="2"/>
</dbReference>
<dbReference type="GO" id="GO:0051119">
    <property type="term" value="F:sugar transmembrane transporter activity"/>
    <property type="evidence" value="ECO:0000318"/>
    <property type="project" value="GO_Central"/>
</dbReference>
<dbReference type="AlphaFoldDB" id="B9RAA0"/>
<dbReference type="GO" id="GO:0016020">
    <property type="term" value="C:membrane"/>
    <property type="evidence" value="ECO:0000318"/>
    <property type="project" value="GO_Central"/>
</dbReference>
<dbReference type="GO" id="GO:0005886">
    <property type="term" value="C:plasma membrane"/>
    <property type="evidence" value="ECO:0007669"/>
    <property type="project" value="UniProtKB-SubCell"/>
</dbReference>
<dbReference type="OrthoDB" id="409725at2759"/>
<dbReference type="Proteomes" id="UP000008311">
    <property type="component" value="Unassembled WGS sequence"/>
</dbReference>
<evidence type="ECO:0000256" key="6">
    <source>
        <dbReference type="ARBA" id="ARBA00022692"/>
    </source>
</evidence>
<evidence type="ECO:0000256" key="8">
    <source>
        <dbReference type="ARBA" id="ARBA00022989"/>
    </source>
</evidence>
<feature type="compositionally biased region" description="Polar residues" evidence="11">
    <location>
        <begin position="267"/>
        <end position="278"/>
    </location>
</feature>
<dbReference type="InterPro" id="IPR047664">
    <property type="entry name" value="SWEET"/>
</dbReference>
<evidence type="ECO:0000256" key="11">
    <source>
        <dbReference type="SAM" id="MobiDB-lite"/>
    </source>
</evidence>
<keyword evidence="4" id="KW-1003">Cell membrane</keyword>
<feature type="transmembrane region" description="Helical" evidence="10">
    <location>
        <begin position="105"/>
        <end position="125"/>
    </location>
</feature>
<protein>
    <recommendedName>
        <fullName evidence="10">Bidirectional sugar transporter SWEET</fullName>
    </recommendedName>
</protein>
<dbReference type="GO" id="GO:0008515">
    <property type="term" value="F:sucrose transmembrane transporter activity"/>
    <property type="evidence" value="ECO:0007669"/>
    <property type="project" value="UniProtKB-ARBA"/>
</dbReference>
<dbReference type="InParanoid" id="B9RAA0"/>
<dbReference type="Gene3D" id="1.20.1280.290">
    <property type="match status" value="2"/>
</dbReference>
<keyword evidence="9 10" id="KW-0472">Membrane</keyword>
<dbReference type="FunFam" id="1.20.1280.290:FF:000003">
    <property type="entry name" value="Bidirectional sugar transporter SWEET"/>
    <property type="match status" value="1"/>
</dbReference>
<evidence type="ECO:0000256" key="2">
    <source>
        <dbReference type="ARBA" id="ARBA00007809"/>
    </source>
</evidence>
<evidence type="ECO:0000256" key="1">
    <source>
        <dbReference type="ARBA" id="ARBA00004651"/>
    </source>
</evidence>
<feature type="compositionally biased region" description="Basic and acidic residues" evidence="11">
    <location>
        <begin position="254"/>
        <end position="266"/>
    </location>
</feature>
<evidence type="ECO:0000256" key="5">
    <source>
        <dbReference type="ARBA" id="ARBA00022597"/>
    </source>
</evidence>
<evidence type="ECO:0000256" key="7">
    <source>
        <dbReference type="ARBA" id="ARBA00022737"/>
    </source>
</evidence>
<feature type="region of interest" description="Disordered" evidence="11">
    <location>
        <begin position="248"/>
        <end position="285"/>
    </location>
</feature>
<proteinExistence type="inferred from homology"/>
<keyword evidence="5 10" id="KW-0762">Sugar transport</keyword>
<dbReference type="FunFam" id="1.20.1280.290:FF:000001">
    <property type="entry name" value="Bidirectional sugar transporter SWEET"/>
    <property type="match status" value="1"/>
</dbReference>
<comment type="similarity">
    <text evidence="2 10">Belongs to the SWEET sugar transporter family.</text>
</comment>
<keyword evidence="3 10" id="KW-0813">Transport</keyword>
<feature type="transmembrane region" description="Helical" evidence="10">
    <location>
        <begin position="164"/>
        <end position="186"/>
    </location>
</feature>
<evidence type="ECO:0000256" key="10">
    <source>
        <dbReference type="RuleBase" id="RU910715"/>
    </source>
</evidence>
<dbReference type="InterPro" id="IPR004316">
    <property type="entry name" value="SWEET_rpt"/>
</dbReference>
<feature type="transmembrane region" description="Helical" evidence="10">
    <location>
        <begin position="6"/>
        <end position="26"/>
    </location>
</feature>
<feature type="transmembrane region" description="Helical" evidence="10">
    <location>
        <begin position="131"/>
        <end position="157"/>
    </location>
</feature>
<reference evidence="13" key="1">
    <citation type="journal article" date="2010" name="Nat. Biotechnol.">
        <title>Draft genome sequence of the oilseed species Ricinus communis.</title>
        <authorList>
            <person name="Chan A.P."/>
            <person name="Crabtree J."/>
            <person name="Zhao Q."/>
            <person name="Lorenzi H."/>
            <person name="Orvis J."/>
            <person name="Puiu D."/>
            <person name="Melake-Berhan A."/>
            <person name="Jones K.M."/>
            <person name="Redman J."/>
            <person name="Chen G."/>
            <person name="Cahoon E.B."/>
            <person name="Gedil M."/>
            <person name="Stanke M."/>
            <person name="Haas B.J."/>
            <person name="Wortman J.R."/>
            <person name="Fraser-Liggett C.M."/>
            <person name="Ravel J."/>
            <person name="Rabinowicz P.D."/>
        </authorList>
    </citation>
    <scope>NUCLEOTIDE SEQUENCE [LARGE SCALE GENOMIC DNA]</scope>
    <source>
        <strain evidence="13">cv. Hale</strain>
    </source>
</reference>
<sequence>MTMAEHHPLIFTFGVLGNIISILMFLSPMFTFIRVYKKKSTEGFQSIPYVVALFSCMLWIYYAMLKSGDYLLLSINSFGCLVQTIYIVLFIFYAEKKAKILTLQLLFLMNFAGFLAIVALTRFFAKGSSRLHIVGWFCVAVSAVLFAAPLSVIRLVVRTKSVEFMPFTLSLFLTLSAIMWLLYGVLLKDLYIALPNIFGLVFGAIQMVLYVIYRDGKKVIELPEKIDMDSPIKTFEVHAAVVSLPIPDDNYQVNKEDNPNEQRKPNADSTESLNQEQFTVDEVTA</sequence>
<name>B9RAA0_RICCO</name>
<dbReference type="PANTHER" id="PTHR10791">
    <property type="entry name" value="RAG1-ACTIVATING PROTEIN 1"/>
    <property type="match status" value="1"/>
</dbReference>
<evidence type="ECO:0000313" key="12">
    <source>
        <dbReference type="EMBL" id="EEF51727.1"/>
    </source>
</evidence>
<accession>B9RAA0</accession>
<dbReference type="GO" id="GO:0008643">
    <property type="term" value="P:carbohydrate transport"/>
    <property type="evidence" value="ECO:0000318"/>
    <property type="project" value="GO_Central"/>
</dbReference>
<feature type="transmembrane region" description="Helical" evidence="10">
    <location>
        <begin position="47"/>
        <end position="64"/>
    </location>
</feature>
<comment type="function">
    <text evidence="10">Mediates both low-affinity uptake and efflux of sugar across the membrane.</text>
</comment>
<keyword evidence="13" id="KW-1185">Reference proteome</keyword>
<evidence type="ECO:0000256" key="4">
    <source>
        <dbReference type="ARBA" id="ARBA00022475"/>
    </source>
</evidence>
<evidence type="ECO:0000313" key="13">
    <source>
        <dbReference type="Proteomes" id="UP000008311"/>
    </source>
</evidence>
<keyword evidence="7" id="KW-0677">Repeat</keyword>
<comment type="subcellular location">
    <subcellularLocation>
        <location evidence="1 10">Cell membrane</location>
        <topology evidence="1 10">Multi-pass membrane protein</topology>
    </subcellularLocation>
</comment>
<feature type="transmembrane region" description="Helical" evidence="10">
    <location>
        <begin position="192"/>
        <end position="213"/>
    </location>
</feature>
<keyword evidence="6 10" id="KW-0812">Transmembrane</keyword>